<dbReference type="Proteomes" id="UP000215199">
    <property type="component" value="Unassembled WGS sequence"/>
</dbReference>
<dbReference type="InterPro" id="IPR011990">
    <property type="entry name" value="TPR-like_helical_dom_sf"/>
</dbReference>
<organism evidence="2 3">
    <name type="scientific">Amycolatopsis vastitatis</name>
    <dbReference type="NCBI Taxonomy" id="1905142"/>
    <lineage>
        <taxon>Bacteria</taxon>
        <taxon>Bacillati</taxon>
        <taxon>Actinomycetota</taxon>
        <taxon>Actinomycetes</taxon>
        <taxon>Pseudonocardiales</taxon>
        <taxon>Pseudonocardiaceae</taxon>
        <taxon>Amycolatopsis</taxon>
    </lineage>
</organism>
<sequence length="330" mass="36105">MAEDFGSALRRLRKAAGLSQAALARRVPVHTSNVSRYESGLQHPEERMAARLDELLGAHGELLARWSPLDIDPLTTDDRERIEYSVRFPGRIDEAAITALADSLAAQRRLDDIIGPVPLIPASLAQTEMVTDLLKEVNGPHRQQLAGVASEHVQFAGWLHAEARRDAQAVRLLEEAEDLADEAEDGTLAAQALNFRGYLARQQGRPRAMIRGFLTAYHTPGAHIAQRIGDAVQAAQGYAKIGERDEALRLLDTADGMIDESAREEPPATAYWLTPTFQRLNSGLAHLALGDHQVAVDHLETGLGNLPEDQQGAEWTNEYRDGLDQAKAAS</sequence>
<dbReference type="InterPro" id="IPR001387">
    <property type="entry name" value="Cro/C1-type_HTH"/>
</dbReference>
<evidence type="ECO:0000259" key="1">
    <source>
        <dbReference type="PROSITE" id="PS50943"/>
    </source>
</evidence>
<dbReference type="EMBL" id="NMUL01000014">
    <property type="protein sequence ID" value="OXM67222.1"/>
    <property type="molecule type" value="Genomic_DNA"/>
</dbReference>
<dbReference type="Gene3D" id="1.25.40.10">
    <property type="entry name" value="Tetratricopeptide repeat domain"/>
    <property type="match status" value="1"/>
</dbReference>
<dbReference type="Pfam" id="PF13560">
    <property type="entry name" value="HTH_31"/>
    <property type="match status" value="1"/>
</dbReference>
<dbReference type="InterPro" id="IPR010982">
    <property type="entry name" value="Lambda_DNA-bd_dom_sf"/>
</dbReference>
<name>A0A229T7M7_9PSEU</name>
<dbReference type="SMART" id="SM00530">
    <property type="entry name" value="HTH_XRE"/>
    <property type="match status" value="1"/>
</dbReference>
<dbReference type="CDD" id="cd00093">
    <property type="entry name" value="HTH_XRE"/>
    <property type="match status" value="1"/>
</dbReference>
<protein>
    <recommendedName>
        <fullName evidence="1">HTH cro/C1-type domain-containing protein</fullName>
    </recommendedName>
</protein>
<gene>
    <name evidence="2" type="ORF">CF165_17430</name>
</gene>
<comment type="caution">
    <text evidence="2">The sequence shown here is derived from an EMBL/GenBank/DDBJ whole genome shotgun (WGS) entry which is preliminary data.</text>
</comment>
<reference evidence="3" key="1">
    <citation type="submission" date="2017-07" db="EMBL/GenBank/DDBJ databases">
        <title>Comparative genome mining reveals phylogenetic distribution patterns of secondary metabolites in Amycolatopsis.</title>
        <authorList>
            <person name="Adamek M."/>
            <person name="Alanjary M."/>
            <person name="Sales-Ortells H."/>
            <person name="Goodfellow M."/>
            <person name="Bull A.T."/>
            <person name="Kalinowski J."/>
            <person name="Ziemert N."/>
        </authorList>
    </citation>
    <scope>NUCLEOTIDE SEQUENCE [LARGE SCALE GENOMIC DNA]</scope>
    <source>
        <strain evidence="3">H5</strain>
    </source>
</reference>
<keyword evidence="3" id="KW-1185">Reference proteome</keyword>
<dbReference type="AlphaFoldDB" id="A0A229T7M7"/>
<dbReference type="PROSITE" id="PS50943">
    <property type="entry name" value="HTH_CROC1"/>
    <property type="match status" value="1"/>
</dbReference>
<feature type="domain" description="HTH cro/C1-type" evidence="1">
    <location>
        <begin position="9"/>
        <end position="63"/>
    </location>
</feature>
<dbReference type="SUPFAM" id="SSF47413">
    <property type="entry name" value="lambda repressor-like DNA-binding domains"/>
    <property type="match status" value="1"/>
</dbReference>
<dbReference type="Gene3D" id="1.10.260.40">
    <property type="entry name" value="lambda repressor-like DNA-binding domains"/>
    <property type="match status" value="1"/>
</dbReference>
<accession>A0A229T7M7</accession>
<evidence type="ECO:0000313" key="2">
    <source>
        <dbReference type="EMBL" id="OXM67222.1"/>
    </source>
</evidence>
<dbReference type="OrthoDB" id="3213425at2"/>
<evidence type="ECO:0000313" key="3">
    <source>
        <dbReference type="Proteomes" id="UP000215199"/>
    </source>
</evidence>
<dbReference type="RefSeq" id="WP_093948590.1">
    <property type="nucleotide sequence ID" value="NZ_NMUL01000014.1"/>
</dbReference>
<dbReference type="SUPFAM" id="SSF48452">
    <property type="entry name" value="TPR-like"/>
    <property type="match status" value="1"/>
</dbReference>
<dbReference type="GO" id="GO:0003677">
    <property type="term" value="F:DNA binding"/>
    <property type="evidence" value="ECO:0007669"/>
    <property type="project" value="InterPro"/>
</dbReference>
<proteinExistence type="predicted"/>